<dbReference type="FunFam" id="3.90.550.50:FF:000001">
    <property type="entry name" value="Hexosyltransferase"/>
    <property type="match status" value="1"/>
</dbReference>
<dbReference type="HOGENOM" id="CLU_036849_6_2_1"/>
<evidence type="ECO:0000256" key="10">
    <source>
        <dbReference type="ARBA" id="ARBA00023180"/>
    </source>
</evidence>
<keyword evidence="10" id="KW-0325">Glycoprotein</keyword>
<keyword evidence="6" id="KW-0735">Signal-anchor</keyword>
<keyword evidence="9" id="KW-0472">Membrane</keyword>
<evidence type="ECO:0000313" key="12">
    <source>
        <dbReference type="EnsemblMetazoa" id="MESCA003430-PA"/>
    </source>
</evidence>
<dbReference type="Pfam" id="PF01762">
    <property type="entry name" value="Galactosyl_T"/>
    <property type="match status" value="1"/>
</dbReference>
<dbReference type="GO" id="GO:0000139">
    <property type="term" value="C:Golgi membrane"/>
    <property type="evidence" value="ECO:0007669"/>
    <property type="project" value="UniProtKB-SubCell"/>
</dbReference>
<comment type="subcellular location">
    <subcellularLocation>
        <location evidence="1 11">Golgi apparatus membrane</location>
        <topology evidence="1 11">Single-pass type II membrane protein</topology>
    </subcellularLocation>
</comment>
<dbReference type="InterPro" id="IPR002659">
    <property type="entry name" value="Glyco_trans_31"/>
</dbReference>
<dbReference type="OMA" id="MFTHISI"/>
<comment type="similarity">
    <text evidence="2 11">Belongs to the glycosyltransferase 31 family.</text>
</comment>
<dbReference type="GO" id="GO:0006493">
    <property type="term" value="P:protein O-linked glycosylation"/>
    <property type="evidence" value="ECO:0007669"/>
    <property type="project" value="TreeGrafter"/>
</dbReference>
<reference evidence="13" key="1">
    <citation type="submission" date="2013-02" db="EMBL/GenBank/DDBJ databases">
        <authorList>
            <person name="Hughes D."/>
        </authorList>
    </citation>
    <scope>NUCLEOTIDE SEQUENCE</scope>
    <source>
        <strain>Durham</strain>
        <strain evidence="13">NC isolate 2 -- Noor lab</strain>
    </source>
</reference>
<evidence type="ECO:0000256" key="5">
    <source>
        <dbReference type="ARBA" id="ARBA00022692"/>
    </source>
</evidence>
<keyword evidence="5" id="KW-0812">Transmembrane</keyword>
<evidence type="ECO:0000256" key="3">
    <source>
        <dbReference type="ARBA" id="ARBA00022676"/>
    </source>
</evidence>
<dbReference type="GO" id="GO:0016758">
    <property type="term" value="F:hexosyltransferase activity"/>
    <property type="evidence" value="ECO:0007669"/>
    <property type="project" value="InterPro"/>
</dbReference>
<evidence type="ECO:0000256" key="9">
    <source>
        <dbReference type="ARBA" id="ARBA00023136"/>
    </source>
</evidence>
<keyword evidence="3 11" id="KW-0328">Glycosyltransferase</keyword>
<dbReference type="EnsemblMetazoa" id="MESCA003430-RA">
    <property type="protein sequence ID" value="MESCA003430-PA"/>
    <property type="gene ID" value="MESCA003430"/>
</dbReference>
<keyword evidence="4" id="KW-0808">Transferase</keyword>
<keyword evidence="13" id="KW-1185">Reference proteome</keyword>
<evidence type="ECO:0000313" key="13">
    <source>
        <dbReference type="Proteomes" id="UP000015102"/>
    </source>
</evidence>
<evidence type="ECO:0000256" key="7">
    <source>
        <dbReference type="ARBA" id="ARBA00022989"/>
    </source>
</evidence>
<dbReference type="EC" id="2.4.1.-" evidence="11"/>
<accession>T1GIZ3</accession>
<name>T1GIZ3_MEGSC</name>
<dbReference type="InterPro" id="IPR029044">
    <property type="entry name" value="Nucleotide-diphossugar_trans"/>
</dbReference>
<protein>
    <recommendedName>
        <fullName evidence="11">Hexosyltransferase</fullName>
        <ecNumber evidence="11">2.4.1.-</ecNumber>
    </recommendedName>
</protein>
<dbReference type="Proteomes" id="UP000015102">
    <property type="component" value="Unassembled WGS sequence"/>
</dbReference>
<proteinExistence type="inferred from homology"/>
<dbReference type="PANTHER" id="PTHR11214:SF349">
    <property type="entry name" value="BETA-1,3-GALACTOSYLTRANSFERASE BRN"/>
    <property type="match status" value="1"/>
</dbReference>
<reference evidence="12" key="2">
    <citation type="submission" date="2015-06" db="UniProtKB">
        <authorList>
            <consortium name="EnsemblMetazoa"/>
        </authorList>
    </citation>
    <scope>IDENTIFICATION</scope>
</reference>
<dbReference type="Gene3D" id="3.90.550.50">
    <property type="match status" value="1"/>
</dbReference>
<evidence type="ECO:0000256" key="11">
    <source>
        <dbReference type="RuleBase" id="RU363063"/>
    </source>
</evidence>
<evidence type="ECO:0000256" key="1">
    <source>
        <dbReference type="ARBA" id="ARBA00004323"/>
    </source>
</evidence>
<organism evidence="12 13">
    <name type="scientific">Megaselia scalaris</name>
    <name type="common">Humpbacked fly</name>
    <name type="synonym">Phora scalaris</name>
    <dbReference type="NCBI Taxonomy" id="36166"/>
    <lineage>
        <taxon>Eukaryota</taxon>
        <taxon>Metazoa</taxon>
        <taxon>Ecdysozoa</taxon>
        <taxon>Arthropoda</taxon>
        <taxon>Hexapoda</taxon>
        <taxon>Insecta</taxon>
        <taxon>Pterygota</taxon>
        <taxon>Neoptera</taxon>
        <taxon>Endopterygota</taxon>
        <taxon>Diptera</taxon>
        <taxon>Brachycera</taxon>
        <taxon>Muscomorpha</taxon>
        <taxon>Platypezoidea</taxon>
        <taxon>Phoridae</taxon>
        <taxon>Megaseliini</taxon>
        <taxon>Megaselia</taxon>
    </lineage>
</organism>
<dbReference type="EMBL" id="CAQQ02392599">
    <property type="status" value="NOT_ANNOTATED_CDS"/>
    <property type="molecule type" value="Genomic_DNA"/>
</dbReference>
<dbReference type="GO" id="GO:0008194">
    <property type="term" value="F:UDP-glycosyltransferase activity"/>
    <property type="evidence" value="ECO:0007669"/>
    <property type="project" value="TreeGrafter"/>
</dbReference>
<evidence type="ECO:0000256" key="4">
    <source>
        <dbReference type="ARBA" id="ARBA00022679"/>
    </source>
</evidence>
<evidence type="ECO:0000256" key="6">
    <source>
        <dbReference type="ARBA" id="ARBA00022968"/>
    </source>
</evidence>
<dbReference type="SUPFAM" id="SSF53448">
    <property type="entry name" value="Nucleotide-diphospho-sugar transferases"/>
    <property type="match status" value="1"/>
</dbReference>
<keyword evidence="8 11" id="KW-0333">Golgi apparatus</keyword>
<dbReference type="AlphaFoldDB" id="T1GIZ3"/>
<dbReference type="STRING" id="36166.T1GIZ3"/>
<keyword evidence="7" id="KW-1133">Transmembrane helix</keyword>
<dbReference type="PANTHER" id="PTHR11214">
    <property type="entry name" value="BETA-1,3-N-ACETYLGLUCOSAMINYLTRANSFERASE"/>
    <property type="match status" value="1"/>
</dbReference>
<evidence type="ECO:0000256" key="8">
    <source>
        <dbReference type="ARBA" id="ARBA00023034"/>
    </source>
</evidence>
<evidence type="ECO:0000256" key="2">
    <source>
        <dbReference type="ARBA" id="ARBA00008661"/>
    </source>
</evidence>
<sequence length="247" mass="28910">MGMKDGPQRQQHAKNFENREAIRRTWGAQGLLNGVKIRTLFNLGRSSETSEKVDLEARTFKDIIQSSFTDTYKNLIFKTLMGLKYAFHSCSSSDYFVFVDDDAYVSVVNTLKALPKRSDTIFYSGNIIWKPSVFRNPFKKWYISIKEYPFNEYPNFVSGTFTMLTKYTLQLFWLGTFYTKPFQFDDVFLGIIAYKLRIPVTVNIDCFNEMLEYKGPESYKSVIVMHGYESCREMEKVWLECREAGYS</sequence>